<evidence type="ECO:0000256" key="2">
    <source>
        <dbReference type="ARBA" id="ARBA00010102"/>
    </source>
</evidence>
<dbReference type="EMBL" id="LODT01000034">
    <property type="protein sequence ID" value="KYQ91827.1"/>
    <property type="molecule type" value="Genomic_DNA"/>
</dbReference>
<dbReference type="InterPro" id="IPR036322">
    <property type="entry name" value="WD40_repeat_dom_sf"/>
</dbReference>
<dbReference type="AlphaFoldDB" id="A0A151ZD02"/>
<dbReference type="PRINTS" id="PR00320">
    <property type="entry name" value="GPROTEINBRPT"/>
</dbReference>
<evidence type="ECO:0000256" key="7">
    <source>
        <dbReference type="ARBA" id="ARBA00023242"/>
    </source>
</evidence>
<dbReference type="InterPro" id="IPR001680">
    <property type="entry name" value="WD40_rpt"/>
</dbReference>
<keyword evidence="5" id="KW-0677">Repeat</keyword>
<comment type="caution">
    <text evidence="10">The sequence shown here is derived from an EMBL/GenBank/DDBJ whole genome shotgun (WGS) entry which is preliminary data.</text>
</comment>
<accession>A0A151ZD02</accession>
<protein>
    <submittedName>
        <fullName evidence="10">Sec13-like protein</fullName>
    </submittedName>
</protein>
<dbReference type="InterPro" id="IPR015943">
    <property type="entry name" value="WD40/YVTN_repeat-like_dom_sf"/>
</dbReference>
<comment type="subcellular location">
    <subcellularLocation>
        <location evidence="1">Nucleus envelope</location>
    </subcellularLocation>
</comment>
<evidence type="ECO:0000256" key="8">
    <source>
        <dbReference type="PROSITE-ProRule" id="PRU00221"/>
    </source>
</evidence>
<dbReference type="PROSITE" id="PS50082">
    <property type="entry name" value="WD_REPEATS_2"/>
    <property type="match status" value="4"/>
</dbReference>
<dbReference type="Proteomes" id="UP000076078">
    <property type="component" value="Unassembled WGS sequence"/>
</dbReference>
<evidence type="ECO:0000256" key="4">
    <source>
        <dbReference type="ARBA" id="ARBA00022574"/>
    </source>
</evidence>
<dbReference type="GO" id="GO:0034198">
    <property type="term" value="P:cellular response to amino acid starvation"/>
    <property type="evidence" value="ECO:0007669"/>
    <property type="project" value="TreeGrafter"/>
</dbReference>
<name>A0A151ZD02_TIELA</name>
<dbReference type="PROSITE" id="PS00678">
    <property type="entry name" value="WD_REPEATS_1"/>
    <property type="match status" value="1"/>
</dbReference>
<dbReference type="GO" id="GO:0035859">
    <property type="term" value="C:Seh1-associated complex"/>
    <property type="evidence" value="ECO:0007669"/>
    <property type="project" value="TreeGrafter"/>
</dbReference>
<dbReference type="GO" id="GO:0031080">
    <property type="term" value="C:nuclear pore outer ring"/>
    <property type="evidence" value="ECO:0007669"/>
    <property type="project" value="TreeGrafter"/>
</dbReference>
<evidence type="ECO:0000256" key="5">
    <source>
        <dbReference type="ARBA" id="ARBA00022737"/>
    </source>
</evidence>
<dbReference type="Gene3D" id="2.130.10.10">
    <property type="entry name" value="YVTN repeat-like/Quinoprotein amine dehydrogenase"/>
    <property type="match status" value="2"/>
</dbReference>
<dbReference type="InterPro" id="IPR037363">
    <property type="entry name" value="Sec13/Seh1_fam"/>
</dbReference>
<feature type="compositionally biased region" description="Low complexity" evidence="9">
    <location>
        <begin position="218"/>
        <end position="235"/>
    </location>
</feature>
<dbReference type="GO" id="GO:0005198">
    <property type="term" value="F:structural molecule activity"/>
    <property type="evidence" value="ECO:0007669"/>
    <property type="project" value="InterPro"/>
</dbReference>
<evidence type="ECO:0000256" key="6">
    <source>
        <dbReference type="ARBA" id="ARBA00022927"/>
    </source>
</evidence>
<feature type="repeat" description="WD" evidence="8">
    <location>
        <begin position="247"/>
        <end position="292"/>
    </location>
</feature>
<dbReference type="OrthoDB" id="364224at2759"/>
<comment type="similarity">
    <text evidence="2">Belongs to the WD repeat SEC13 family.</text>
</comment>
<dbReference type="InParanoid" id="A0A151ZD02"/>
<proteinExistence type="inferred from homology"/>
<dbReference type="FunCoup" id="A0A151ZD02">
    <property type="interactions" value="336"/>
</dbReference>
<keyword evidence="3" id="KW-0813">Transport</keyword>
<dbReference type="SUPFAM" id="SSF50978">
    <property type="entry name" value="WD40 repeat-like"/>
    <property type="match status" value="1"/>
</dbReference>
<feature type="repeat" description="WD" evidence="8">
    <location>
        <begin position="8"/>
        <end position="42"/>
    </location>
</feature>
<dbReference type="PANTHER" id="PTHR11024">
    <property type="entry name" value="NUCLEAR PORE COMPLEX PROTEIN SEC13 / SEH1 FAMILY MEMBER"/>
    <property type="match status" value="1"/>
</dbReference>
<dbReference type="Pfam" id="PF00400">
    <property type="entry name" value="WD40"/>
    <property type="match status" value="5"/>
</dbReference>
<dbReference type="STRING" id="361077.A0A151ZD02"/>
<dbReference type="InterPro" id="IPR020472">
    <property type="entry name" value="WD40_PAC1"/>
</dbReference>
<keyword evidence="11" id="KW-1185">Reference proteome</keyword>
<keyword evidence="7" id="KW-0539">Nucleus</keyword>
<dbReference type="OMA" id="NAPTRRW"/>
<evidence type="ECO:0000256" key="9">
    <source>
        <dbReference type="SAM" id="MobiDB-lite"/>
    </source>
</evidence>
<reference evidence="10 11" key="1">
    <citation type="submission" date="2015-12" db="EMBL/GenBank/DDBJ databases">
        <title>Dictyostelia acquired genes for synthesis and detection of signals that induce cell-type specialization by lateral gene transfer from prokaryotes.</title>
        <authorList>
            <person name="Gloeckner G."/>
            <person name="Schaap P."/>
        </authorList>
    </citation>
    <scope>NUCLEOTIDE SEQUENCE [LARGE SCALE GENOMIC DNA]</scope>
    <source>
        <strain evidence="10 11">TK</strain>
    </source>
</reference>
<dbReference type="FunFam" id="2.130.10.10:FF:003669">
    <property type="entry name" value="Uncharacterized protein"/>
    <property type="match status" value="1"/>
</dbReference>
<evidence type="ECO:0000313" key="11">
    <source>
        <dbReference type="Proteomes" id="UP000076078"/>
    </source>
</evidence>
<feature type="region of interest" description="Disordered" evidence="9">
    <location>
        <begin position="210"/>
        <end position="247"/>
    </location>
</feature>
<keyword evidence="4 8" id="KW-0853">WD repeat</keyword>
<dbReference type="PROSITE" id="PS50294">
    <property type="entry name" value="WD_REPEATS_REGION"/>
    <property type="match status" value="2"/>
</dbReference>
<evidence type="ECO:0000256" key="3">
    <source>
        <dbReference type="ARBA" id="ARBA00022448"/>
    </source>
</evidence>
<feature type="repeat" description="WD" evidence="8">
    <location>
        <begin position="53"/>
        <end position="87"/>
    </location>
</feature>
<dbReference type="PANTHER" id="PTHR11024:SF3">
    <property type="entry name" value="NUCLEOPORIN SEH1"/>
    <property type="match status" value="1"/>
</dbReference>
<dbReference type="InterPro" id="IPR019775">
    <property type="entry name" value="WD40_repeat_CS"/>
</dbReference>
<dbReference type="SMART" id="SM00320">
    <property type="entry name" value="WD40"/>
    <property type="match status" value="6"/>
</dbReference>
<evidence type="ECO:0000256" key="1">
    <source>
        <dbReference type="ARBA" id="ARBA00004259"/>
    </source>
</evidence>
<evidence type="ECO:0000313" key="10">
    <source>
        <dbReference type="EMBL" id="KYQ91827.1"/>
    </source>
</evidence>
<dbReference type="GO" id="GO:0015031">
    <property type="term" value="P:protein transport"/>
    <property type="evidence" value="ECO:0007669"/>
    <property type="project" value="UniProtKB-KW"/>
</dbReference>
<gene>
    <name evidence="10" type="ORF">DLAC_07626</name>
</gene>
<keyword evidence="6" id="KW-0653">Protein transport</keyword>
<dbReference type="GO" id="GO:1904263">
    <property type="term" value="P:positive regulation of TORC1 signaling"/>
    <property type="evidence" value="ECO:0007669"/>
    <property type="project" value="TreeGrafter"/>
</dbReference>
<feature type="repeat" description="WD" evidence="8">
    <location>
        <begin position="301"/>
        <end position="333"/>
    </location>
</feature>
<organism evidence="10 11">
    <name type="scientific">Tieghemostelium lacteum</name>
    <name type="common">Slime mold</name>
    <name type="synonym">Dictyostelium lacteum</name>
    <dbReference type="NCBI Taxonomy" id="361077"/>
    <lineage>
        <taxon>Eukaryota</taxon>
        <taxon>Amoebozoa</taxon>
        <taxon>Evosea</taxon>
        <taxon>Eumycetozoa</taxon>
        <taxon>Dictyostelia</taxon>
        <taxon>Dictyosteliales</taxon>
        <taxon>Raperosteliaceae</taxon>
        <taxon>Tieghemostelium</taxon>
    </lineage>
</organism>
<sequence>MRVFHKFSTEHEDLVHDVSYDFYGKRLATCSSDQKIKVWDLSDTGKWELSAEWKAHSGSVWKVAWAHPEYGQVLASCSFDRTVCIWEECEDDKGQKKWVLKAPLVDSRDSVVDIKFSPKAFGLRLATCSLDGYVRIYEAMDIMNLSQWTIVEDFESQKGSSSNCISWNPNPYDKPMIAVGSNDSFIKIWEYNEGQRKWVQVDTHLPSLSYTGSGSSGQGQSSIINNNNNNNNNNSLKRGLSNLDDQSEEQNRMIHDIAWAPNMGRSYHLIAIASKDNTVRIWKLSNHQDRTKLELKEIMNKNDHKSEVWRVEWNITGTILASSGDDGNVCLWKCNMNGEWKLLTKVSNNNNE</sequence>